<evidence type="ECO:0000256" key="6">
    <source>
        <dbReference type="ARBA" id="ARBA00023136"/>
    </source>
</evidence>
<dbReference type="InterPro" id="IPR011701">
    <property type="entry name" value="MFS"/>
</dbReference>
<keyword evidence="6 8" id="KW-0472">Membrane</keyword>
<feature type="domain" description="Major facilitator superfamily (MFS) profile" evidence="9">
    <location>
        <begin position="14"/>
        <end position="553"/>
    </location>
</feature>
<feature type="transmembrane region" description="Helical" evidence="8">
    <location>
        <begin position="381"/>
        <end position="400"/>
    </location>
</feature>
<evidence type="ECO:0000256" key="4">
    <source>
        <dbReference type="ARBA" id="ARBA00022692"/>
    </source>
</evidence>
<dbReference type="CDD" id="cd17321">
    <property type="entry name" value="MFS_MMR_MDR_like"/>
    <property type="match status" value="1"/>
</dbReference>
<keyword evidence="5 8" id="KW-1133">Transmembrane helix</keyword>
<evidence type="ECO:0000256" key="7">
    <source>
        <dbReference type="SAM" id="MobiDB-lite"/>
    </source>
</evidence>
<dbReference type="Gene3D" id="1.20.1250.20">
    <property type="entry name" value="MFS general substrate transporter like domains"/>
    <property type="match status" value="2"/>
</dbReference>
<accession>A0A853CH31</accession>
<feature type="transmembrane region" description="Helical" evidence="8">
    <location>
        <begin position="325"/>
        <end position="345"/>
    </location>
</feature>
<feature type="transmembrane region" description="Helical" evidence="8">
    <location>
        <begin position="12"/>
        <end position="35"/>
    </location>
</feature>
<feature type="transmembrane region" description="Helical" evidence="8">
    <location>
        <begin position="178"/>
        <end position="199"/>
    </location>
</feature>
<feature type="transmembrane region" description="Helical" evidence="8">
    <location>
        <begin position="290"/>
        <end position="313"/>
    </location>
</feature>
<keyword evidence="3" id="KW-1003">Cell membrane</keyword>
<gene>
    <name evidence="10" type="ORF">GGQ55_003543</name>
</gene>
<dbReference type="PROSITE" id="PS50850">
    <property type="entry name" value="MFS"/>
    <property type="match status" value="1"/>
</dbReference>
<feature type="transmembrane region" description="Helical" evidence="8">
    <location>
        <begin position="86"/>
        <end position="105"/>
    </location>
</feature>
<organism evidence="10 11">
    <name type="scientific">Petropleomorpha daqingensis</name>
    <dbReference type="NCBI Taxonomy" id="2026353"/>
    <lineage>
        <taxon>Bacteria</taxon>
        <taxon>Bacillati</taxon>
        <taxon>Actinomycetota</taxon>
        <taxon>Actinomycetes</taxon>
        <taxon>Geodermatophilales</taxon>
        <taxon>Geodermatophilaceae</taxon>
        <taxon>Petropleomorpha</taxon>
    </lineage>
</organism>
<feature type="transmembrane region" description="Helical" evidence="8">
    <location>
        <begin position="55"/>
        <end position="74"/>
    </location>
</feature>
<feature type="transmembrane region" description="Helical" evidence="8">
    <location>
        <begin position="211"/>
        <end position="233"/>
    </location>
</feature>
<dbReference type="PANTHER" id="PTHR42718:SF46">
    <property type="entry name" value="BLR6921 PROTEIN"/>
    <property type="match status" value="1"/>
</dbReference>
<dbReference type="Pfam" id="PF07690">
    <property type="entry name" value="MFS_1"/>
    <property type="match status" value="1"/>
</dbReference>
<feature type="transmembrane region" description="Helical" evidence="8">
    <location>
        <begin position="111"/>
        <end position="136"/>
    </location>
</feature>
<evidence type="ECO:0000313" key="11">
    <source>
        <dbReference type="Proteomes" id="UP000541969"/>
    </source>
</evidence>
<evidence type="ECO:0000256" key="3">
    <source>
        <dbReference type="ARBA" id="ARBA00022475"/>
    </source>
</evidence>
<feature type="region of interest" description="Disordered" evidence="7">
    <location>
        <begin position="564"/>
        <end position="586"/>
    </location>
</feature>
<feature type="transmembrane region" description="Helical" evidence="8">
    <location>
        <begin position="526"/>
        <end position="547"/>
    </location>
</feature>
<dbReference type="RefSeq" id="WP_179718994.1">
    <property type="nucleotide sequence ID" value="NZ_JACBZT010000001.1"/>
</dbReference>
<feature type="transmembrane region" description="Helical" evidence="8">
    <location>
        <begin position="431"/>
        <end position="453"/>
    </location>
</feature>
<sequence length="586" mass="62067">MAEPARGAHYKWIALSNTTIGILMATINSSILLIALPDIFRGIGLDPLAPENTSYFLWILMGFMLVTSVLVVSLGRIGDMYGRVRMFNLGFAIFTLFSILLSVTWTTGTAAALWIVLMRLGQGVGGAFLFANSSAILTDAFPQDQRGLALGINGVAAIGGSFLGLILGGFLAPIEWHLVFVVSALIGAFGTVWSILKLRDNSVRTPGRIDWLGNALFAVGLIGILTGIVYGLNPYGGHTMGWTKPFVLVCLIGGAAVLLLFVVVELNVADPMFRLTLFRNRAFSMGNLSALLAALARGGLQFMLIIWLQGIWLPLHGYTFEQTPLWAGIYLVPLTIGFLVAGPLAGRLADRYGARPFATAGAALSGVVFLLFDLLPIDFPYWSFAVLVFLAGLSMGLFSAPNTASVMNSLPANQRGGGAGMLNTFQNSASVLSIGIFFTVITLGLAATLPHALSSGLTGQGVPADLAGQVAQLPPIGLLFASFLGFNPIQQLLPSASAAHVSQSQYDFLTGRGFFPDLISSPFGHGLHLAFLMAGVLCFLAAIFSWLRGAETRPHVERPLLEETEEGLAGSGEVAMQEAGAGSPLE</sequence>
<evidence type="ECO:0000259" key="9">
    <source>
        <dbReference type="PROSITE" id="PS50850"/>
    </source>
</evidence>
<keyword evidence="11" id="KW-1185">Reference proteome</keyword>
<comment type="subcellular location">
    <subcellularLocation>
        <location evidence="1">Cell membrane</location>
        <topology evidence="1">Multi-pass membrane protein</topology>
    </subcellularLocation>
</comment>
<comment type="caution">
    <text evidence="10">The sequence shown here is derived from an EMBL/GenBank/DDBJ whole genome shotgun (WGS) entry which is preliminary data.</text>
</comment>
<evidence type="ECO:0000313" key="10">
    <source>
        <dbReference type="EMBL" id="NYJ07265.1"/>
    </source>
</evidence>
<protein>
    <submittedName>
        <fullName evidence="10">MFS family permease</fullName>
    </submittedName>
</protein>
<feature type="transmembrane region" description="Helical" evidence="8">
    <location>
        <begin position="245"/>
        <end position="269"/>
    </location>
</feature>
<dbReference type="GO" id="GO:0022857">
    <property type="term" value="F:transmembrane transporter activity"/>
    <property type="evidence" value="ECO:0007669"/>
    <property type="project" value="InterPro"/>
</dbReference>
<evidence type="ECO:0000256" key="5">
    <source>
        <dbReference type="ARBA" id="ARBA00022989"/>
    </source>
</evidence>
<name>A0A853CH31_9ACTN</name>
<dbReference type="Proteomes" id="UP000541969">
    <property type="component" value="Unassembled WGS sequence"/>
</dbReference>
<evidence type="ECO:0000256" key="1">
    <source>
        <dbReference type="ARBA" id="ARBA00004651"/>
    </source>
</evidence>
<feature type="transmembrane region" description="Helical" evidence="8">
    <location>
        <begin position="357"/>
        <end position="375"/>
    </location>
</feature>
<keyword evidence="4 8" id="KW-0812">Transmembrane</keyword>
<feature type="transmembrane region" description="Helical" evidence="8">
    <location>
        <begin position="148"/>
        <end position="172"/>
    </location>
</feature>
<evidence type="ECO:0000256" key="2">
    <source>
        <dbReference type="ARBA" id="ARBA00022448"/>
    </source>
</evidence>
<dbReference type="PANTHER" id="PTHR42718">
    <property type="entry name" value="MAJOR FACILITATOR SUPERFAMILY MULTIDRUG TRANSPORTER MFSC"/>
    <property type="match status" value="1"/>
</dbReference>
<dbReference type="InterPro" id="IPR020846">
    <property type="entry name" value="MFS_dom"/>
</dbReference>
<proteinExistence type="predicted"/>
<dbReference type="AlphaFoldDB" id="A0A853CH31"/>
<dbReference type="InterPro" id="IPR036259">
    <property type="entry name" value="MFS_trans_sf"/>
</dbReference>
<dbReference type="EMBL" id="JACBZT010000001">
    <property type="protein sequence ID" value="NYJ07265.1"/>
    <property type="molecule type" value="Genomic_DNA"/>
</dbReference>
<keyword evidence="2" id="KW-0813">Transport</keyword>
<dbReference type="SUPFAM" id="SSF103473">
    <property type="entry name" value="MFS general substrate transporter"/>
    <property type="match status" value="2"/>
</dbReference>
<evidence type="ECO:0000256" key="8">
    <source>
        <dbReference type="SAM" id="Phobius"/>
    </source>
</evidence>
<reference evidence="10 11" key="1">
    <citation type="submission" date="2020-07" db="EMBL/GenBank/DDBJ databases">
        <title>Sequencing the genomes of 1000 actinobacteria strains.</title>
        <authorList>
            <person name="Klenk H.-P."/>
        </authorList>
    </citation>
    <scope>NUCLEOTIDE SEQUENCE [LARGE SCALE GENOMIC DNA]</scope>
    <source>
        <strain evidence="10 11">DSM 104001</strain>
    </source>
</reference>
<dbReference type="GO" id="GO:0005886">
    <property type="term" value="C:plasma membrane"/>
    <property type="evidence" value="ECO:0007669"/>
    <property type="project" value="UniProtKB-SubCell"/>
</dbReference>